<accession>A0A5N5HS97</accession>
<comment type="caution">
    <text evidence="2">The sequence shown here is derived from an EMBL/GenBank/DDBJ whole genome shotgun (WGS) entry which is preliminary data.</text>
</comment>
<dbReference type="AlphaFoldDB" id="A0A5N5HS97"/>
<proteinExistence type="predicted"/>
<reference evidence="3" key="2">
    <citation type="submission" date="2019-10" db="EMBL/GenBank/DDBJ databases">
        <title>A de novo genome assembly of a pear dwarfing rootstock.</title>
        <authorList>
            <person name="Wang F."/>
            <person name="Wang J."/>
            <person name="Li S."/>
            <person name="Zhang Y."/>
            <person name="Fang M."/>
            <person name="Ma L."/>
            <person name="Zhao Y."/>
            <person name="Jiang S."/>
        </authorList>
    </citation>
    <scope>NUCLEOTIDE SEQUENCE [LARGE SCALE GENOMIC DNA]</scope>
</reference>
<dbReference type="OrthoDB" id="1939285at2759"/>
<keyword evidence="3" id="KW-1185">Reference proteome</keyword>
<sequence length="159" mass="17784">MVVVSELFLTVTATMLHLIGKEAPQAYFDAANNCFTKNCTHLLYFGLDDFSAIDADTSNKSQSPKLERKKSLLPAVSEANRNINGQSSRFSLDEKVPQNTARGPSPVYPKKPQRKSLPRLPNFCRGELLLKLASGREYCVKMILEAVQGEHLLGHYLRM</sequence>
<protein>
    <submittedName>
        <fullName evidence="2">Titin-like</fullName>
    </submittedName>
</protein>
<feature type="compositionally biased region" description="Polar residues" evidence="1">
    <location>
        <begin position="79"/>
        <end position="90"/>
    </location>
</feature>
<evidence type="ECO:0000256" key="1">
    <source>
        <dbReference type="SAM" id="MobiDB-lite"/>
    </source>
</evidence>
<organism evidence="2 3">
    <name type="scientific">Pyrus ussuriensis x Pyrus communis</name>
    <dbReference type="NCBI Taxonomy" id="2448454"/>
    <lineage>
        <taxon>Eukaryota</taxon>
        <taxon>Viridiplantae</taxon>
        <taxon>Streptophyta</taxon>
        <taxon>Embryophyta</taxon>
        <taxon>Tracheophyta</taxon>
        <taxon>Spermatophyta</taxon>
        <taxon>Magnoliopsida</taxon>
        <taxon>eudicotyledons</taxon>
        <taxon>Gunneridae</taxon>
        <taxon>Pentapetalae</taxon>
        <taxon>rosids</taxon>
        <taxon>fabids</taxon>
        <taxon>Rosales</taxon>
        <taxon>Rosaceae</taxon>
        <taxon>Amygdaloideae</taxon>
        <taxon>Maleae</taxon>
        <taxon>Pyrus</taxon>
    </lineage>
</organism>
<gene>
    <name evidence="2" type="ORF">D8674_033926</name>
</gene>
<name>A0A5N5HS97_9ROSA</name>
<feature type="region of interest" description="Disordered" evidence="1">
    <location>
        <begin position="77"/>
        <end position="114"/>
    </location>
</feature>
<dbReference type="EMBL" id="SMOL01000148">
    <property type="protein sequence ID" value="KAB2629131.1"/>
    <property type="molecule type" value="Genomic_DNA"/>
</dbReference>
<reference evidence="2 3" key="1">
    <citation type="submission" date="2019-09" db="EMBL/GenBank/DDBJ databases">
        <authorList>
            <person name="Ou C."/>
        </authorList>
    </citation>
    <scope>NUCLEOTIDE SEQUENCE [LARGE SCALE GENOMIC DNA]</scope>
    <source>
        <strain evidence="2">S2</strain>
        <tissue evidence="2">Leaf</tissue>
    </source>
</reference>
<reference evidence="2 3" key="3">
    <citation type="submission" date="2019-11" db="EMBL/GenBank/DDBJ databases">
        <title>A de novo genome assembly of a pear dwarfing rootstock.</title>
        <authorList>
            <person name="Wang F."/>
            <person name="Wang J."/>
            <person name="Li S."/>
            <person name="Zhang Y."/>
            <person name="Fang M."/>
            <person name="Ma L."/>
            <person name="Zhao Y."/>
            <person name="Jiang S."/>
        </authorList>
    </citation>
    <scope>NUCLEOTIDE SEQUENCE [LARGE SCALE GENOMIC DNA]</scope>
    <source>
        <strain evidence="2">S2</strain>
        <tissue evidence="2">Leaf</tissue>
    </source>
</reference>
<dbReference type="Proteomes" id="UP000327157">
    <property type="component" value="Chromosome 8"/>
</dbReference>
<evidence type="ECO:0000313" key="3">
    <source>
        <dbReference type="Proteomes" id="UP000327157"/>
    </source>
</evidence>
<evidence type="ECO:0000313" key="2">
    <source>
        <dbReference type="EMBL" id="KAB2629131.1"/>
    </source>
</evidence>